<organism evidence="8 9">
    <name type="scientific">Eleutherodactylus coqui</name>
    <name type="common">Puerto Rican coqui</name>
    <dbReference type="NCBI Taxonomy" id="57060"/>
    <lineage>
        <taxon>Eukaryota</taxon>
        <taxon>Metazoa</taxon>
        <taxon>Chordata</taxon>
        <taxon>Craniata</taxon>
        <taxon>Vertebrata</taxon>
        <taxon>Euteleostomi</taxon>
        <taxon>Amphibia</taxon>
        <taxon>Batrachia</taxon>
        <taxon>Anura</taxon>
        <taxon>Neobatrachia</taxon>
        <taxon>Hyloidea</taxon>
        <taxon>Eleutherodactylidae</taxon>
        <taxon>Eleutherodactylinae</taxon>
        <taxon>Eleutherodactylus</taxon>
        <taxon>Eleutherodactylus</taxon>
    </lineage>
</organism>
<dbReference type="Gene3D" id="1.20.1080.10">
    <property type="entry name" value="Glycerol uptake facilitator protein"/>
    <property type="match status" value="1"/>
</dbReference>
<evidence type="ECO:0000256" key="1">
    <source>
        <dbReference type="ARBA" id="ARBA00004141"/>
    </source>
</evidence>
<keyword evidence="9" id="KW-1185">Reference proteome</keyword>
<dbReference type="InterPro" id="IPR000425">
    <property type="entry name" value="MIP"/>
</dbReference>
<dbReference type="Proteomes" id="UP000770717">
    <property type="component" value="Unassembled WGS sequence"/>
</dbReference>
<accession>A0A8J6EIA1</accession>
<dbReference type="PIRSF" id="PIRSF017529">
    <property type="entry name" value="Aquaporin_11/12"/>
    <property type="match status" value="1"/>
</dbReference>
<evidence type="ECO:0000256" key="4">
    <source>
        <dbReference type="ARBA" id="ARBA00022989"/>
    </source>
</evidence>
<comment type="subcellular location">
    <subcellularLocation>
        <location evidence="1">Membrane</location>
        <topology evidence="1">Multi-pass membrane protein</topology>
    </subcellularLocation>
</comment>
<dbReference type="InterPro" id="IPR023271">
    <property type="entry name" value="Aquaporin-like"/>
</dbReference>
<comment type="caution">
    <text evidence="8">The sequence shown here is derived from an EMBL/GenBank/DDBJ whole genome shotgun (WGS) entry which is preliminary data.</text>
</comment>
<comment type="similarity">
    <text evidence="2">Belongs to the MIP/aquaporin (TC 1.A.8) family. AQP11/AQP12 subfamily.</text>
</comment>
<feature type="transmembrane region" description="Helical" evidence="7">
    <location>
        <begin position="6"/>
        <end position="25"/>
    </location>
</feature>
<dbReference type="InterPro" id="IPR051883">
    <property type="entry name" value="AQP11/12_channel"/>
</dbReference>
<evidence type="ECO:0000256" key="6">
    <source>
        <dbReference type="RuleBase" id="RU000477"/>
    </source>
</evidence>
<evidence type="ECO:0000256" key="3">
    <source>
        <dbReference type="ARBA" id="ARBA00022692"/>
    </source>
</evidence>
<keyword evidence="4 7" id="KW-1133">Transmembrane helix</keyword>
<evidence type="ECO:0000256" key="5">
    <source>
        <dbReference type="ARBA" id="ARBA00023136"/>
    </source>
</evidence>
<dbReference type="SUPFAM" id="SSF81338">
    <property type="entry name" value="Aquaporin-like"/>
    <property type="match status" value="1"/>
</dbReference>
<gene>
    <name evidence="8" type="ORF">GDO78_020297</name>
</gene>
<dbReference type="OrthoDB" id="9894770at2759"/>
<reference evidence="8" key="1">
    <citation type="thesis" date="2020" institute="ProQuest LLC" country="789 East Eisenhower Parkway, Ann Arbor, MI, USA">
        <title>Comparative Genomics and Chromosome Evolution.</title>
        <authorList>
            <person name="Mudd A.B."/>
        </authorList>
    </citation>
    <scope>NUCLEOTIDE SEQUENCE</scope>
    <source>
        <strain evidence="8">HN-11 Male</strain>
        <tissue evidence="8">Kidney and liver</tissue>
    </source>
</reference>
<name>A0A8J6EIA1_ELECQ</name>
<keyword evidence="5 7" id="KW-0472">Membrane</keyword>
<sequence>MHVLMGFAAMIGCMVGLCQLLRSVVRWKVRPGLAQNLLIEVVSTLQLGCCTREMILLATLGGIELWLAMTLTYLLTVLHCLTFQGATCNPCGSLELWLRALVPGSHMVLTVAAQFVGAALSRVLMPNIWQLELSPLHKWDVVCRSPLNVAPWQGALVEMTCALSLFLALHFLPRVKSEFRPHVVALTITAIVYTGGPRTGAVFNPALAYAAVFLCQGNSFLQYAAVYWIGPTIGEYPPG</sequence>
<dbReference type="PANTHER" id="PTHR21191:SF7">
    <property type="entry name" value="AQUAPORIN-11"/>
    <property type="match status" value="1"/>
</dbReference>
<dbReference type="PRINTS" id="PR00783">
    <property type="entry name" value="MINTRINSICP"/>
</dbReference>
<evidence type="ECO:0000313" key="8">
    <source>
        <dbReference type="EMBL" id="KAG9469531.1"/>
    </source>
</evidence>
<evidence type="ECO:0000313" key="9">
    <source>
        <dbReference type="Proteomes" id="UP000770717"/>
    </source>
</evidence>
<dbReference type="EMBL" id="WNTK01000496">
    <property type="protein sequence ID" value="KAG9469531.1"/>
    <property type="molecule type" value="Genomic_DNA"/>
</dbReference>
<evidence type="ECO:0000256" key="2">
    <source>
        <dbReference type="ARBA" id="ARBA00005900"/>
    </source>
</evidence>
<proteinExistence type="inferred from homology"/>
<evidence type="ECO:0000256" key="7">
    <source>
        <dbReference type="SAM" id="Phobius"/>
    </source>
</evidence>
<keyword evidence="3 6" id="KW-0812">Transmembrane</keyword>
<dbReference type="GO" id="GO:0015267">
    <property type="term" value="F:channel activity"/>
    <property type="evidence" value="ECO:0007669"/>
    <property type="project" value="InterPro"/>
</dbReference>
<feature type="transmembrane region" description="Helical" evidence="7">
    <location>
        <begin position="65"/>
        <end position="86"/>
    </location>
</feature>
<protein>
    <recommendedName>
        <fullName evidence="10">Aquaporin</fullName>
    </recommendedName>
</protein>
<dbReference type="GO" id="GO:0016020">
    <property type="term" value="C:membrane"/>
    <property type="evidence" value="ECO:0007669"/>
    <property type="project" value="UniProtKB-SubCell"/>
</dbReference>
<dbReference type="InterPro" id="IPR016697">
    <property type="entry name" value="Aquaporin_11/12"/>
</dbReference>
<dbReference type="GO" id="GO:0005737">
    <property type="term" value="C:cytoplasm"/>
    <property type="evidence" value="ECO:0007669"/>
    <property type="project" value="TreeGrafter"/>
</dbReference>
<evidence type="ECO:0008006" key="10">
    <source>
        <dbReference type="Google" id="ProtNLM"/>
    </source>
</evidence>
<keyword evidence="6" id="KW-0813">Transport</keyword>
<dbReference type="PANTHER" id="PTHR21191">
    <property type="entry name" value="AQUAPORIN"/>
    <property type="match status" value="1"/>
</dbReference>
<dbReference type="AlphaFoldDB" id="A0A8J6EIA1"/>
<dbReference type="Pfam" id="PF00230">
    <property type="entry name" value="MIP"/>
    <property type="match status" value="1"/>
</dbReference>